<evidence type="ECO:0000313" key="2">
    <source>
        <dbReference type="EMBL" id="MCS7484494.1"/>
    </source>
</evidence>
<keyword evidence="1" id="KW-0472">Membrane</keyword>
<dbReference type="AlphaFoldDB" id="A0A9X2VYS4"/>
<keyword evidence="3" id="KW-1185">Reference proteome</keyword>
<evidence type="ECO:0000256" key="1">
    <source>
        <dbReference type="SAM" id="Phobius"/>
    </source>
</evidence>
<accession>A0A9X2VYS4</accession>
<gene>
    <name evidence="2" type="ORF">NZH93_47360</name>
</gene>
<evidence type="ECO:0000313" key="3">
    <source>
        <dbReference type="Proteomes" id="UP001141259"/>
    </source>
</evidence>
<sequence length="199" mass="21259">MPIRTNRGRAAVYRRLWSWPLRSPNHLIATIVGFAVVIIVFTSVIPAITKGARGGGSTGAATTTSQVPGQVGVLPSGVPTISLPTKAAPPSSTPASAPVDPDAAVTADLWAEAWITRPADNKNSTWLETLRKYTTEELLPQMATVDPGNLPTALEGRVQEKESHTDSVVFEVGLKGGGTLQMTVVKRAEVWLVHKYDRV</sequence>
<protein>
    <submittedName>
        <fullName evidence="2">Uncharacterized protein</fullName>
    </submittedName>
</protein>
<proteinExistence type="predicted"/>
<dbReference type="EMBL" id="JANYMP010000047">
    <property type="protein sequence ID" value="MCS7484494.1"/>
    <property type="molecule type" value="Genomic_DNA"/>
</dbReference>
<dbReference type="RefSeq" id="WP_259629942.1">
    <property type="nucleotide sequence ID" value="NZ_JANYMP010000047.1"/>
</dbReference>
<organism evidence="2 3">
    <name type="scientific">Umezawaea endophytica</name>
    <dbReference type="NCBI Taxonomy" id="1654476"/>
    <lineage>
        <taxon>Bacteria</taxon>
        <taxon>Bacillati</taxon>
        <taxon>Actinomycetota</taxon>
        <taxon>Actinomycetes</taxon>
        <taxon>Pseudonocardiales</taxon>
        <taxon>Pseudonocardiaceae</taxon>
        <taxon>Umezawaea</taxon>
    </lineage>
</organism>
<keyword evidence="1" id="KW-1133">Transmembrane helix</keyword>
<dbReference type="Proteomes" id="UP001141259">
    <property type="component" value="Unassembled WGS sequence"/>
</dbReference>
<comment type="caution">
    <text evidence="2">The sequence shown here is derived from an EMBL/GenBank/DDBJ whole genome shotgun (WGS) entry which is preliminary data.</text>
</comment>
<name>A0A9X2VYS4_9PSEU</name>
<reference evidence="2" key="1">
    <citation type="submission" date="2022-08" db="EMBL/GenBank/DDBJ databases">
        <authorList>
            <person name="Tistechok S."/>
            <person name="Samborskyy M."/>
            <person name="Roman I."/>
        </authorList>
    </citation>
    <scope>NUCLEOTIDE SEQUENCE</scope>
    <source>
        <strain evidence="2">DSM 103496</strain>
    </source>
</reference>
<keyword evidence="1" id="KW-0812">Transmembrane</keyword>
<feature type="transmembrane region" description="Helical" evidence="1">
    <location>
        <begin position="27"/>
        <end position="48"/>
    </location>
</feature>